<sequence length="589" mass="65395">MKNNDQVQKAPKPEPKYRGIKAMPFVIGNETFEKLGTIGTSSNLLVYLTTVFHMNSITATNVVNVFNGTCGFGTLVGAFLSDTYFGRYNMLGFASISSFLGMLILTLTAAVSGLHPPDCTGNATKCVGATPWQITFLFSAFGLLIIGASGIRPCNLAFGADQFNPKTDFGRRGINSFFNWYYLTYTFAMMVSLTVIVYVQSNASWSIGLAIPTFLMFLSTAVFFLGTRIYVIVLPEGSPLVGVAQVVVSAFKKRKLKLPEVPEISLFNYFSADSTINARLRFTHQFRFLNKAAIITPEDEINTDGLAANRWRLSTIQNVEEVKCLIKVIPIWIAGIIYFISVVQAQNYVVFQALQSDRHVGPGNFEIPAASYIIFAMLTLTIWIPVFDRLIVPWLRRKTGKEGGLTILQRMGIGMTLSILTMVTCGLVEDKRRIIALTRPTIGFNARKGAISSMSGFWLVPQLVLSGLTEGFTVIGLNEFFYQQCPENMRSMAMAFIFVGFALSSYLSSGISSIVLSITRGKNGESWLAEDLNKGRLDYFYYLLGGLQLLNLMYFLVCAKWYKYKDIVDDSSSEVALEKFHAEEKAIPV</sequence>
<feature type="transmembrane region" description="Helical" evidence="7">
    <location>
        <begin position="205"/>
        <end position="225"/>
    </location>
</feature>
<dbReference type="GO" id="GO:0016020">
    <property type="term" value="C:membrane"/>
    <property type="evidence" value="ECO:0007669"/>
    <property type="project" value="UniProtKB-SubCell"/>
</dbReference>
<feature type="transmembrane region" description="Helical" evidence="7">
    <location>
        <begin position="369"/>
        <end position="387"/>
    </location>
</feature>
<evidence type="ECO:0000256" key="7">
    <source>
        <dbReference type="SAM" id="Phobius"/>
    </source>
</evidence>
<dbReference type="Proteomes" id="UP001161247">
    <property type="component" value="Chromosome 7"/>
</dbReference>
<evidence type="ECO:0000256" key="3">
    <source>
        <dbReference type="ARBA" id="ARBA00022692"/>
    </source>
</evidence>
<evidence type="ECO:0000256" key="2">
    <source>
        <dbReference type="ARBA" id="ARBA00005982"/>
    </source>
</evidence>
<organism evidence="8 9">
    <name type="scientific">Oldenlandia corymbosa var. corymbosa</name>
    <dbReference type="NCBI Taxonomy" id="529605"/>
    <lineage>
        <taxon>Eukaryota</taxon>
        <taxon>Viridiplantae</taxon>
        <taxon>Streptophyta</taxon>
        <taxon>Embryophyta</taxon>
        <taxon>Tracheophyta</taxon>
        <taxon>Spermatophyta</taxon>
        <taxon>Magnoliopsida</taxon>
        <taxon>eudicotyledons</taxon>
        <taxon>Gunneridae</taxon>
        <taxon>Pentapetalae</taxon>
        <taxon>asterids</taxon>
        <taxon>lamiids</taxon>
        <taxon>Gentianales</taxon>
        <taxon>Rubiaceae</taxon>
        <taxon>Rubioideae</taxon>
        <taxon>Spermacoceae</taxon>
        <taxon>Hedyotis-Oldenlandia complex</taxon>
        <taxon>Oldenlandia</taxon>
    </lineage>
</organism>
<protein>
    <submittedName>
        <fullName evidence="8">OLC1v1012765C1</fullName>
    </submittedName>
</protein>
<dbReference type="InterPro" id="IPR036259">
    <property type="entry name" value="MFS_trans_sf"/>
</dbReference>
<evidence type="ECO:0000256" key="1">
    <source>
        <dbReference type="ARBA" id="ARBA00004141"/>
    </source>
</evidence>
<dbReference type="Gene3D" id="1.20.1250.20">
    <property type="entry name" value="MFS general substrate transporter like domains"/>
    <property type="match status" value="1"/>
</dbReference>
<dbReference type="EMBL" id="OX459124">
    <property type="protein sequence ID" value="CAI9112328.1"/>
    <property type="molecule type" value="Genomic_DNA"/>
</dbReference>
<feature type="transmembrane region" description="Helical" evidence="7">
    <location>
        <begin position="134"/>
        <end position="158"/>
    </location>
</feature>
<evidence type="ECO:0000256" key="6">
    <source>
        <dbReference type="ARBA" id="ARBA00044504"/>
    </source>
</evidence>
<accession>A0AAV1DWM5</accession>
<name>A0AAV1DWM5_OLDCO</name>
<dbReference type="AlphaFoldDB" id="A0AAV1DWM5"/>
<feature type="transmembrane region" description="Helical" evidence="7">
    <location>
        <begin position="494"/>
        <end position="519"/>
    </location>
</feature>
<feature type="transmembrane region" description="Helical" evidence="7">
    <location>
        <begin position="539"/>
        <end position="557"/>
    </location>
</feature>
<gene>
    <name evidence="8" type="ORF">OLC1_LOCUS19545</name>
</gene>
<keyword evidence="4 7" id="KW-1133">Transmembrane helix</keyword>
<evidence type="ECO:0000256" key="4">
    <source>
        <dbReference type="ARBA" id="ARBA00022989"/>
    </source>
</evidence>
<keyword evidence="5 7" id="KW-0472">Membrane</keyword>
<keyword evidence="9" id="KW-1185">Reference proteome</keyword>
<keyword evidence="3 7" id="KW-0812">Transmembrane</keyword>
<dbReference type="PANTHER" id="PTHR11654">
    <property type="entry name" value="OLIGOPEPTIDE TRANSPORTER-RELATED"/>
    <property type="match status" value="1"/>
</dbReference>
<dbReference type="GO" id="GO:0022857">
    <property type="term" value="F:transmembrane transporter activity"/>
    <property type="evidence" value="ECO:0007669"/>
    <property type="project" value="InterPro"/>
</dbReference>
<evidence type="ECO:0000256" key="5">
    <source>
        <dbReference type="ARBA" id="ARBA00023136"/>
    </source>
</evidence>
<comment type="similarity">
    <text evidence="2">Belongs to the major facilitator superfamily. Proton-dependent oligopeptide transporter (POT/PTR) (TC 2.A.17) family.</text>
</comment>
<feature type="transmembrane region" description="Helical" evidence="7">
    <location>
        <begin position="179"/>
        <end position="199"/>
    </location>
</feature>
<dbReference type="InterPro" id="IPR000109">
    <property type="entry name" value="POT_fam"/>
</dbReference>
<dbReference type="Pfam" id="PF00854">
    <property type="entry name" value="PTR2"/>
    <property type="match status" value="1"/>
</dbReference>
<comment type="similarity">
    <text evidence="6">Belongs to the major facilitator superfamily. Phosphate:H(+) symporter (TC 2.A.1.9) family.</text>
</comment>
<reference evidence="8" key="1">
    <citation type="submission" date="2023-03" db="EMBL/GenBank/DDBJ databases">
        <authorList>
            <person name="Julca I."/>
        </authorList>
    </citation>
    <scope>NUCLEOTIDE SEQUENCE</scope>
</reference>
<feature type="transmembrane region" description="Helical" evidence="7">
    <location>
        <begin position="91"/>
        <end position="114"/>
    </location>
</feature>
<comment type="subcellular location">
    <subcellularLocation>
        <location evidence="1">Membrane</location>
        <topology evidence="1">Multi-pass membrane protein</topology>
    </subcellularLocation>
</comment>
<feature type="transmembrane region" description="Helical" evidence="7">
    <location>
        <begin position="328"/>
        <end position="349"/>
    </location>
</feature>
<dbReference type="SUPFAM" id="SSF103473">
    <property type="entry name" value="MFS general substrate transporter"/>
    <property type="match status" value="1"/>
</dbReference>
<dbReference type="CDD" id="cd17416">
    <property type="entry name" value="MFS_NPF1_2"/>
    <property type="match status" value="1"/>
</dbReference>
<evidence type="ECO:0000313" key="9">
    <source>
        <dbReference type="Proteomes" id="UP001161247"/>
    </source>
</evidence>
<proteinExistence type="inferred from homology"/>
<evidence type="ECO:0000313" key="8">
    <source>
        <dbReference type="EMBL" id="CAI9112328.1"/>
    </source>
</evidence>